<keyword evidence="6" id="KW-1133">Transmembrane helix</keyword>
<organism evidence="9 10">
    <name type="scientific">Helianthus annuus</name>
    <name type="common">Common sunflower</name>
    <dbReference type="NCBI Taxonomy" id="4232"/>
    <lineage>
        <taxon>Eukaryota</taxon>
        <taxon>Viridiplantae</taxon>
        <taxon>Streptophyta</taxon>
        <taxon>Embryophyta</taxon>
        <taxon>Tracheophyta</taxon>
        <taxon>Spermatophyta</taxon>
        <taxon>Magnoliopsida</taxon>
        <taxon>eudicotyledons</taxon>
        <taxon>Gunneridae</taxon>
        <taxon>Pentapetalae</taxon>
        <taxon>asterids</taxon>
        <taxon>campanulids</taxon>
        <taxon>Asterales</taxon>
        <taxon>Asteraceae</taxon>
        <taxon>Asteroideae</taxon>
        <taxon>Heliantheae alliance</taxon>
        <taxon>Heliantheae</taxon>
        <taxon>Helianthus</taxon>
    </lineage>
</organism>
<evidence type="ECO:0000256" key="5">
    <source>
        <dbReference type="ARBA" id="ARBA00022737"/>
    </source>
</evidence>
<keyword evidence="9" id="KW-0418">Kinase</keyword>
<dbReference type="EC" id="2.7.11.1" evidence="9"/>
<name>A0A9K3JQK6_HELAN</name>
<evidence type="ECO:0000313" key="9">
    <source>
        <dbReference type="EMBL" id="KAF5819988.1"/>
    </source>
</evidence>
<evidence type="ECO:0000256" key="1">
    <source>
        <dbReference type="ARBA" id="ARBA00004479"/>
    </source>
</evidence>
<dbReference type="Gene3D" id="3.80.10.10">
    <property type="entry name" value="Ribonuclease Inhibitor"/>
    <property type="match status" value="2"/>
</dbReference>
<dbReference type="GO" id="GO:0004674">
    <property type="term" value="F:protein serine/threonine kinase activity"/>
    <property type="evidence" value="ECO:0007669"/>
    <property type="project" value="UniProtKB-KW"/>
</dbReference>
<dbReference type="Gramene" id="mRNA:HanXRQr2_Chr02g0083831">
    <property type="protein sequence ID" value="mRNA:HanXRQr2_Chr02g0083831"/>
    <property type="gene ID" value="HanXRQr2_Chr02g0083831"/>
</dbReference>
<dbReference type="InterPro" id="IPR001611">
    <property type="entry name" value="Leu-rich_rpt"/>
</dbReference>
<dbReference type="Pfam" id="PF13516">
    <property type="entry name" value="LRR_6"/>
    <property type="match status" value="1"/>
</dbReference>
<evidence type="ECO:0000313" key="10">
    <source>
        <dbReference type="Proteomes" id="UP000215914"/>
    </source>
</evidence>
<gene>
    <name evidence="9" type="ORF">HanXRQr2_Chr02g0083831</name>
</gene>
<dbReference type="Pfam" id="PF00560">
    <property type="entry name" value="LRR_1"/>
    <property type="match status" value="3"/>
</dbReference>
<dbReference type="PRINTS" id="PR00019">
    <property type="entry name" value="LEURICHRPT"/>
</dbReference>
<dbReference type="AlphaFoldDB" id="A0A9K3JQK6"/>
<keyword evidence="10" id="KW-1185">Reference proteome</keyword>
<dbReference type="EMBL" id="MNCJ02000317">
    <property type="protein sequence ID" value="KAF5819988.1"/>
    <property type="molecule type" value="Genomic_DNA"/>
</dbReference>
<dbReference type="PANTHER" id="PTHR48063">
    <property type="entry name" value="LRR RECEPTOR-LIKE KINASE"/>
    <property type="match status" value="1"/>
</dbReference>
<dbReference type="GO" id="GO:0016020">
    <property type="term" value="C:membrane"/>
    <property type="evidence" value="ECO:0007669"/>
    <property type="project" value="UniProtKB-SubCell"/>
</dbReference>
<reference evidence="9" key="1">
    <citation type="journal article" date="2017" name="Nature">
        <title>The sunflower genome provides insights into oil metabolism, flowering and Asterid evolution.</title>
        <authorList>
            <person name="Badouin H."/>
            <person name="Gouzy J."/>
            <person name="Grassa C.J."/>
            <person name="Murat F."/>
            <person name="Staton S.E."/>
            <person name="Cottret L."/>
            <person name="Lelandais-Briere C."/>
            <person name="Owens G.L."/>
            <person name="Carrere S."/>
            <person name="Mayjonade B."/>
            <person name="Legrand L."/>
            <person name="Gill N."/>
            <person name="Kane N.C."/>
            <person name="Bowers J.E."/>
            <person name="Hubner S."/>
            <person name="Bellec A."/>
            <person name="Berard A."/>
            <person name="Berges H."/>
            <person name="Blanchet N."/>
            <person name="Boniface M.C."/>
            <person name="Brunel D."/>
            <person name="Catrice O."/>
            <person name="Chaidir N."/>
            <person name="Claudel C."/>
            <person name="Donnadieu C."/>
            <person name="Faraut T."/>
            <person name="Fievet G."/>
            <person name="Helmstetter N."/>
            <person name="King M."/>
            <person name="Knapp S.J."/>
            <person name="Lai Z."/>
            <person name="Le Paslier M.C."/>
            <person name="Lippi Y."/>
            <person name="Lorenzon L."/>
            <person name="Mandel J.R."/>
            <person name="Marage G."/>
            <person name="Marchand G."/>
            <person name="Marquand E."/>
            <person name="Bret-Mestries E."/>
            <person name="Morien E."/>
            <person name="Nambeesan S."/>
            <person name="Nguyen T."/>
            <person name="Pegot-Espagnet P."/>
            <person name="Pouilly N."/>
            <person name="Raftis F."/>
            <person name="Sallet E."/>
            <person name="Schiex T."/>
            <person name="Thomas J."/>
            <person name="Vandecasteele C."/>
            <person name="Vares D."/>
            <person name="Vear F."/>
            <person name="Vautrin S."/>
            <person name="Crespi M."/>
            <person name="Mangin B."/>
            <person name="Burke J.M."/>
            <person name="Salse J."/>
            <person name="Munos S."/>
            <person name="Vincourt P."/>
            <person name="Rieseberg L.H."/>
            <person name="Langlade N.B."/>
        </authorList>
    </citation>
    <scope>NUCLEOTIDE SEQUENCE</scope>
    <source>
        <tissue evidence="9">Leaves</tissue>
    </source>
</reference>
<proteinExistence type="predicted"/>
<dbReference type="Pfam" id="PF13855">
    <property type="entry name" value="LRR_8"/>
    <property type="match status" value="1"/>
</dbReference>
<keyword evidence="8" id="KW-0325">Glycoprotein</keyword>
<reference evidence="9" key="2">
    <citation type="submission" date="2020-06" db="EMBL/GenBank/DDBJ databases">
        <title>Helianthus annuus Genome sequencing and assembly Release 2.</title>
        <authorList>
            <person name="Gouzy J."/>
            <person name="Langlade N."/>
            <person name="Munos S."/>
        </authorList>
    </citation>
    <scope>NUCLEOTIDE SEQUENCE</scope>
    <source>
        <tissue evidence="9">Leaves</tissue>
    </source>
</reference>
<dbReference type="Proteomes" id="UP000215914">
    <property type="component" value="Unassembled WGS sequence"/>
</dbReference>
<keyword evidence="9" id="KW-0723">Serine/threonine-protein kinase</keyword>
<keyword evidence="3" id="KW-0812">Transmembrane</keyword>
<dbReference type="FunFam" id="3.80.10.10:FF:000041">
    <property type="entry name" value="LRR receptor-like serine/threonine-protein kinase ERECTA"/>
    <property type="match status" value="1"/>
</dbReference>
<dbReference type="SUPFAM" id="SSF52058">
    <property type="entry name" value="L domain-like"/>
    <property type="match status" value="1"/>
</dbReference>
<evidence type="ECO:0000256" key="7">
    <source>
        <dbReference type="ARBA" id="ARBA00023136"/>
    </source>
</evidence>
<keyword evidence="7" id="KW-0472">Membrane</keyword>
<keyword evidence="5" id="KW-0677">Repeat</keyword>
<evidence type="ECO:0000256" key="4">
    <source>
        <dbReference type="ARBA" id="ARBA00022729"/>
    </source>
</evidence>
<evidence type="ECO:0000256" key="8">
    <source>
        <dbReference type="ARBA" id="ARBA00023180"/>
    </source>
</evidence>
<evidence type="ECO:0000256" key="3">
    <source>
        <dbReference type="ARBA" id="ARBA00022692"/>
    </source>
</evidence>
<evidence type="ECO:0000256" key="2">
    <source>
        <dbReference type="ARBA" id="ARBA00022614"/>
    </source>
</evidence>
<dbReference type="InterPro" id="IPR032675">
    <property type="entry name" value="LRR_dom_sf"/>
</dbReference>
<dbReference type="PANTHER" id="PTHR48063:SF103">
    <property type="entry name" value="LEUCINE-RICH RECEPTOR-LIKE KINASE FAMILY PROTEIN"/>
    <property type="match status" value="1"/>
</dbReference>
<protein>
    <submittedName>
        <fullName evidence="9">Non-specific serine/threonine protein kinase</fullName>
        <ecNumber evidence="9">2.7.11.1</ecNumber>
    </submittedName>
</protein>
<evidence type="ECO:0000256" key="6">
    <source>
        <dbReference type="ARBA" id="ARBA00022989"/>
    </source>
</evidence>
<accession>A0A9K3JQK6</accession>
<comment type="subcellular location">
    <subcellularLocation>
        <location evidence="1">Membrane</location>
        <topology evidence="1">Single-pass type I membrane protein</topology>
    </subcellularLocation>
</comment>
<keyword evidence="4" id="KW-0732">Signal</keyword>
<comment type="caution">
    <text evidence="9">The sequence shown here is derived from an EMBL/GenBank/DDBJ whole genome shotgun (WGS) entry which is preliminary data.</text>
</comment>
<keyword evidence="2" id="KW-0433">Leucine-rich repeat</keyword>
<keyword evidence="9" id="KW-0808">Transferase</keyword>
<dbReference type="InterPro" id="IPR046956">
    <property type="entry name" value="RLP23-like"/>
</dbReference>
<sequence>MKRKAQLISEKVNLPDFLNNLSGCTSVTLQELDASSSKFTGSLSDNIKKFSSLEYLSISHNQLNGSIREKVRQLPKLETLDVSSNSLSGAISKSIGTSNIVKVNLSNNSLKGVPSEAYMSNLSSVEQIDLSSCMLGPSFPKWIQKLKSLNYLDIANTNISDTIPVEFWTLWPSQLTHLNLSSNNITGEVTYLSSNFNPNVISRIDLSSNNFYGSIPYVPSTLEWLDLSRNKLSGGIFFLCEVVDGQLSFLDLSDNSLTGQIPDCLWNFCWNLVNGY</sequence>